<evidence type="ECO:0000256" key="1">
    <source>
        <dbReference type="SAM" id="MobiDB-lite"/>
    </source>
</evidence>
<dbReference type="Gene3D" id="3.40.50.1000">
    <property type="entry name" value="HAD superfamily/HAD-like"/>
    <property type="match status" value="1"/>
</dbReference>
<comment type="caution">
    <text evidence="2">The sequence shown here is derived from an EMBL/GenBank/DDBJ whole genome shotgun (WGS) entry which is preliminary data.</text>
</comment>
<accession>A0ABD3NMG5</accession>
<dbReference type="InterPro" id="IPR036412">
    <property type="entry name" value="HAD-like_sf"/>
</dbReference>
<evidence type="ECO:0000313" key="3">
    <source>
        <dbReference type="Proteomes" id="UP001530315"/>
    </source>
</evidence>
<dbReference type="PANTHER" id="PTHR10000">
    <property type="entry name" value="PHOSPHOSERINE PHOSPHATASE"/>
    <property type="match status" value="1"/>
</dbReference>
<dbReference type="SUPFAM" id="SSF56784">
    <property type="entry name" value="HAD-like"/>
    <property type="match status" value="1"/>
</dbReference>
<reference evidence="2 3" key="1">
    <citation type="submission" date="2024-10" db="EMBL/GenBank/DDBJ databases">
        <title>Updated reference genomes for cyclostephanoid diatoms.</title>
        <authorList>
            <person name="Roberts W.R."/>
            <person name="Alverson A.J."/>
        </authorList>
    </citation>
    <scope>NUCLEOTIDE SEQUENCE [LARGE SCALE GENOMIC DNA]</scope>
    <source>
        <strain evidence="2 3">AJA276-08</strain>
    </source>
</reference>
<dbReference type="PANTHER" id="PTHR10000:SF8">
    <property type="entry name" value="HAD SUPERFAMILY HYDROLASE-LIKE, TYPE 3"/>
    <property type="match status" value="1"/>
</dbReference>
<keyword evidence="3" id="KW-1185">Reference proteome</keyword>
<feature type="region of interest" description="Disordered" evidence="1">
    <location>
        <begin position="25"/>
        <end position="79"/>
    </location>
</feature>
<proteinExistence type="predicted"/>
<organism evidence="2 3">
    <name type="scientific">Stephanodiscus triporus</name>
    <dbReference type="NCBI Taxonomy" id="2934178"/>
    <lineage>
        <taxon>Eukaryota</taxon>
        <taxon>Sar</taxon>
        <taxon>Stramenopiles</taxon>
        <taxon>Ochrophyta</taxon>
        <taxon>Bacillariophyta</taxon>
        <taxon>Coscinodiscophyceae</taxon>
        <taxon>Thalassiosirophycidae</taxon>
        <taxon>Stephanodiscales</taxon>
        <taxon>Stephanodiscaceae</taxon>
        <taxon>Stephanodiscus</taxon>
    </lineage>
</organism>
<dbReference type="PRINTS" id="PR00119">
    <property type="entry name" value="CATATPASE"/>
</dbReference>
<dbReference type="Proteomes" id="UP001530315">
    <property type="component" value="Unassembled WGS sequence"/>
</dbReference>
<feature type="compositionally biased region" description="Basic and acidic residues" evidence="1">
    <location>
        <begin position="45"/>
        <end position="55"/>
    </location>
</feature>
<sequence length="488" mass="51368">MKPSLLAAAAATAGIPPYSVASSGLFSRRGDSPSSTTAFLSSYDGGRRSSPRDVCRGSAATMATSSSSSSSSAAPPGKGDLYGDDELFELLNLHRSIANTGGGANFFDDGGGGGGDLVGGVHDWVLRALEDDDAGDYGDDRLDELSISGGVHDWVLRALENDAGGSCYFEEGGAMDDSSANQLAYNNLRTLLRDRKPSIRAIATDVDGTLLSGRYLHPTTRDALLRGIRRAYESDDDDAGGDKVVRHFFPATGKTRAGVMDTLGPEIASLLRKCPGVYVQGLYCVDGDGNVVFERKLPRSAVRAAEALAADFGISVVAYDGDDLYATDRTDVVVRLSEYYGEPAVNVLIDEGSGRAIRLADHGPGMHKLLLMDEDLEKLATIRPRLEELARTHDATVTQALPAMLELLPAGCSKAYGVERVCEALGVDPAVELLALGDAENDSGMLRLASIGVAVGNACPQARDAADFIMKERSDEGGAGLAMNLFGF</sequence>
<dbReference type="InterPro" id="IPR023214">
    <property type="entry name" value="HAD_sf"/>
</dbReference>
<gene>
    <name evidence="2" type="ORF">ACHAW5_007961</name>
</gene>
<evidence type="ECO:0000313" key="2">
    <source>
        <dbReference type="EMBL" id="KAL3774840.1"/>
    </source>
</evidence>
<dbReference type="AlphaFoldDB" id="A0ABD3NMG5"/>
<feature type="compositionally biased region" description="Low complexity" evidence="1">
    <location>
        <begin position="58"/>
        <end position="74"/>
    </location>
</feature>
<dbReference type="PROSITE" id="PS01228">
    <property type="entry name" value="COF_1"/>
    <property type="match status" value="1"/>
</dbReference>
<dbReference type="EMBL" id="JALLAZ020001444">
    <property type="protein sequence ID" value="KAL3774840.1"/>
    <property type="molecule type" value="Genomic_DNA"/>
</dbReference>
<protein>
    <submittedName>
        <fullName evidence="2">Uncharacterized protein</fullName>
    </submittedName>
</protein>
<name>A0ABD3NMG5_9STRA</name>
<dbReference type="GO" id="GO:0016791">
    <property type="term" value="F:phosphatase activity"/>
    <property type="evidence" value="ECO:0007669"/>
    <property type="project" value="UniProtKB-ARBA"/>
</dbReference>
<dbReference type="Pfam" id="PF08282">
    <property type="entry name" value="Hydrolase_3"/>
    <property type="match status" value="1"/>
</dbReference>
<dbReference type="Gene3D" id="3.30.1240.10">
    <property type="match status" value="1"/>
</dbReference>